<dbReference type="EMBL" id="JYIX01000040">
    <property type="protein sequence ID" value="KJL31005.1"/>
    <property type="molecule type" value="Genomic_DNA"/>
</dbReference>
<dbReference type="Proteomes" id="UP000033740">
    <property type="component" value="Unassembled WGS sequence"/>
</dbReference>
<reference evidence="1 2" key="1">
    <citation type="submission" date="2015-02" db="EMBL/GenBank/DDBJ databases">
        <title>Draft genome sequences of ten Microbacterium spp. with emphasis on heavy metal contaminated environments.</title>
        <authorList>
            <person name="Corretto E."/>
        </authorList>
    </citation>
    <scope>NUCLEOTIDE SEQUENCE [LARGE SCALE GENOMIC DNA]</scope>
    <source>
        <strain evidence="1 2">ARN176</strain>
    </source>
</reference>
<proteinExistence type="predicted"/>
<protein>
    <recommendedName>
        <fullName evidence="3">DUF2877 domain-containing protein</fullName>
    </recommendedName>
</protein>
<dbReference type="InterPro" id="IPR021530">
    <property type="entry name" value="AllH-like"/>
</dbReference>
<dbReference type="AlphaFoldDB" id="A0A0F0LFE0"/>
<dbReference type="PATRIC" id="fig|582680.6.peg.4040"/>
<accession>A0A0F0LFE0</accession>
<organism evidence="1 2">
    <name type="scientific">Microbacterium azadirachtae</name>
    <dbReference type="NCBI Taxonomy" id="582680"/>
    <lineage>
        <taxon>Bacteria</taxon>
        <taxon>Bacillati</taxon>
        <taxon>Actinomycetota</taxon>
        <taxon>Actinomycetes</taxon>
        <taxon>Micrococcales</taxon>
        <taxon>Microbacteriaceae</taxon>
        <taxon>Microbacterium</taxon>
    </lineage>
</organism>
<dbReference type="Pfam" id="PF11392">
    <property type="entry name" value="AllH"/>
    <property type="match status" value="1"/>
</dbReference>
<evidence type="ECO:0000313" key="2">
    <source>
        <dbReference type="Proteomes" id="UP000033740"/>
    </source>
</evidence>
<sequence length="332" mass="34152">MPPIATPIAVRAITWDPSLEETLAHAADAQPSSVLARTRPGVTPSMPVDAGVRVHSVHRRAVNLRVGDELVALVSAALDDAPATVRVPVEDWTALQVRQGDPASIGPDGFRIETVQGPIAVLTSSATAWAPAEICLCALSDGQLLRAEATIAATPAPVQQSAFGSAAAALLTERVAALEEALRRRDPSAITAAAAGLLGLGEGLTPSGDDVLTGLAFVSAQRGTRLHGALASLAAALDDEEERTTLLSVATVRHALKARAQHGLHELIQAVRDGDDERIRDAALHVAGIGHTSGTDILSGVRLALRTEAALRSASAPVPATSSSGIIPKEQA</sequence>
<gene>
    <name evidence="1" type="ORF">RS86_03951</name>
</gene>
<dbReference type="RefSeq" id="WP_045273937.1">
    <property type="nucleotide sequence ID" value="NZ_JYIX01000040.1"/>
</dbReference>
<name>A0A0F0LFE0_9MICO</name>
<keyword evidence="2" id="KW-1185">Reference proteome</keyword>
<evidence type="ECO:0008006" key="3">
    <source>
        <dbReference type="Google" id="ProtNLM"/>
    </source>
</evidence>
<comment type="caution">
    <text evidence="1">The sequence shown here is derived from an EMBL/GenBank/DDBJ whole genome shotgun (WGS) entry which is preliminary data.</text>
</comment>
<evidence type="ECO:0000313" key="1">
    <source>
        <dbReference type="EMBL" id="KJL31005.1"/>
    </source>
</evidence>
<dbReference type="STRING" id="582680.RS86_03951"/>